<accession>A0ACD5WGA8</accession>
<dbReference type="EnsemblPlants" id="AVESA.00010b.r2.4AG0620230.1">
    <property type="protein sequence ID" value="AVESA.00010b.r2.4AG0620230.1.CDS"/>
    <property type="gene ID" value="AVESA.00010b.r2.4AG0620230"/>
</dbReference>
<proteinExistence type="predicted"/>
<evidence type="ECO:0000313" key="2">
    <source>
        <dbReference type="Proteomes" id="UP001732700"/>
    </source>
</evidence>
<organism evidence="1 2">
    <name type="scientific">Avena sativa</name>
    <name type="common">Oat</name>
    <dbReference type="NCBI Taxonomy" id="4498"/>
    <lineage>
        <taxon>Eukaryota</taxon>
        <taxon>Viridiplantae</taxon>
        <taxon>Streptophyta</taxon>
        <taxon>Embryophyta</taxon>
        <taxon>Tracheophyta</taxon>
        <taxon>Spermatophyta</taxon>
        <taxon>Magnoliopsida</taxon>
        <taxon>Liliopsida</taxon>
        <taxon>Poales</taxon>
        <taxon>Poaceae</taxon>
        <taxon>BOP clade</taxon>
        <taxon>Pooideae</taxon>
        <taxon>Poodae</taxon>
        <taxon>Poeae</taxon>
        <taxon>Poeae Chloroplast Group 1 (Aveneae type)</taxon>
        <taxon>Aveninae</taxon>
        <taxon>Avena</taxon>
    </lineage>
</organism>
<evidence type="ECO:0000313" key="1">
    <source>
        <dbReference type="EnsemblPlants" id="AVESA.00010b.r2.4AG0620230.1.CDS"/>
    </source>
</evidence>
<keyword evidence="2" id="KW-1185">Reference proteome</keyword>
<reference evidence="1" key="2">
    <citation type="submission" date="2025-09" db="UniProtKB">
        <authorList>
            <consortium name="EnsemblPlants"/>
        </authorList>
    </citation>
    <scope>IDENTIFICATION</scope>
</reference>
<sequence>MPPPPPALPDELLEEIFLRFPPDEPLCLVRASLASKSWFGLLTGPRFRGLYREFHGAPPMLGFIYCCPPEYVPKEEDDLPHFVATTKFGMPIPGVEDWRGWHKDYAAWDCRHGRVLFSNTSTMPILLVVWDPMTGRRRLLQAPGDYYSSGAAVLCSVTGCDHLACHMDPFKVVFVGLHNTDDGCVAYAHVSLPEVVKWSKPSSVHLTTEELFMVDEPPVFIQEALYFLLSYKDEDDNTAILKYDLGSNCLSLIDVPPTKTGLIRGILLMAMEDWSLGFAHMDGLTLNLWSRHMDSNGVALWTHSRVINLETLLYIQNPKKKFRLIGSVEGTYIIFVTIDRDIYEINLKTLRWKEIWTRGKCHALFPYMSFHNPPERVNLADAPH</sequence>
<dbReference type="Proteomes" id="UP001732700">
    <property type="component" value="Chromosome 4A"/>
</dbReference>
<protein>
    <submittedName>
        <fullName evidence="1">Uncharacterized protein</fullName>
    </submittedName>
</protein>
<reference evidence="1" key="1">
    <citation type="submission" date="2021-05" db="EMBL/GenBank/DDBJ databases">
        <authorList>
            <person name="Scholz U."/>
            <person name="Mascher M."/>
            <person name="Fiebig A."/>
        </authorList>
    </citation>
    <scope>NUCLEOTIDE SEQUENCE [LARGE SCALE GENOMIC DNA]</scope>
</reference>
<name>A0ACD5WGA8_AVESA</name>